<evidence type="ECO:0000259" key="3">
    <source>
        <dbReference type="Pfam" id="PF22936"/>
    </source>
</evidence>
<protein>
    <recommendedName>
        <fullName evidence="6">Retrotransposon Copia-like N-terminal domain-containing protein</fullName>
    </recommendedName>
</protein>
<evidence type="ECO:0000313" key="4">
    <source>
        <dbReference type="EMBL" id="KAF7807530.1"/>
    </source>
</evidence>
<organism evidence="4 5">
    <name type="scientific">Senna tora</name>
    <dbReference type="NCBI Taxonomy" id="362788"/>
    <lineage>
        <taxon>Eukaryota</taxon>
        <taxon>Viridiplantae</taxon>
        <taxon>Streptophyta</taxon>
        <taxon>Embryophyta</taxon>
        <taxon>Tracheophyta</taxon>
        <taxon>Spermatophyta</taxon>
        <taxon>Magnoliopsida</taxon>
        <taxon>eudicotyledons</taxon>
        <taxon>Gunneridae</taxon>
        <taxon>Pentapetalae</taxon>
        <taxon>rosids</taxon>
        <taxon>fabids</taxon>
        <taxon>Fabales</taxon>
        <taxon>Fabaceae</taxon>
        <taxon>Caesalpinioideae</taxon>
        <taxon>Cassia clade</taxon>
        <taxon>Senna</taxon>
    </lineage>
</organism>
<dbReference type="PANTHER" id="PTHR37610:SF97">
    <property type="entry name" value="RETROTRANSPOSON GAG DOMAIN-CONTAINING PROTEIN"/>
    <property type="match status" value="1"/>
</dbReference>
<keyword evidence="1" id="KW-1133">Transmembrane helix</keyword>
<accession>A0A834W323</accession>
<evidence type="ECO:0000256" key="1">
    <source>
        <dbReference type="SAM" id="Phobius"/>
    </source>
</evidence>
<keyword evidence="1" id="KW-0472">Membrane</keyword>
<feature type="domain" description="Retrovirus-related Pol polyprotein from transposon TNT 1-94-like beta-barrel" evidence="3">
    <location>
        <begin position="543"/>
        <end position="586"/>
    </location>
</feature>
<dbReference type="Proteomes" id="UP000634136">
    <property type="component" value="Unassembled WGS sequence"/>
</dbReference>
<feature type="transmembrane region" description="Helical" evidence="1">
    <location>
        <begin position="115"/>
        <end position="137"/>
    </location>
</feature>
<dbReference type="Pfam" id="PF14244">
    <property type="entry name" value="Retrotran_gag_3"/>
    <property type="match status" value="1"/>
</dbReference>
<dbReference type="InterPro" id="IPR054722">
    <property type="entry name" value="PolX-like_BBD"/>
</dbReference>
<feature type="domain" description="Retrotransposon Copia-like N-terminal" evidence="2">
    <location>
        <begin position="183"/>
        <end position="229"/>
    </location>
</feature>
<proteinExistence type="predicted"/>
<dbReference type="AlphaFoldDB" id="A0A834W323"/>
<dbReference type="EMBL" id="JAAIUW010000012">
    <property type="protein sequence ID" value="KAF7807530.1"/>
    <property type="molecule type" value="Genomic_DNA"/>
</dbReference>
<gene>
    <name evidence="4" type="ORF">G2W53_039691</name>
</gene>
<dbReference type="PANTHER" id="PTHR37610">
    <property type="entry name" value="CCHC-TYPE DOMAIN-CONTAINING PROTEIN"/>
    <property type="match status" value="1"/>
</dbReference>
<evidence type="ECO:0000313" key="5">
    <source>
        <dbReference type="Proteomes" id="UP000634136"/>
    </source>
</evidence>
<keyword evidence="5" id="KW-1185">Reference proteome</keyword>
<sequence length="588" mass="66444">MFNHKFLKGKGSLQIIDGHREKQGNDIANDHDGKNVFHCSDTKPVYVRNYTFDHVCLWCHETFSSKIRERIKESRASSNLTILLKLDFDCDPLEIKEYGNSYCLLNFLQMKQPLYFIRALGSITVILNLLLLLHSLFTRACFVFSFKMEDQCSNSNIPKSSNNSGSQLTAMDANRRRDPTYIHPSDNPGAQIVNRLLTLNNYLVWKRAIRIALKAKNKLGFIDGSCLPPTDASSEKYFKWSDANSMVVSWLHHSMTKDLMEGYMFTPSARELWLELEEKFGATDKSHIYDLRKQLIQMMQGTDSLALYSNKQKKLIDELNCLDPKDPCICNGCSCGGYKKLVNSVASNDTYSFLRGLNETYSNTVSTILLMEPLPSYNKVYSLVSRIEAQRTVGVSNNAVIEASALAAKAIEQVKNTYNSSSKKKDYGKKGDRFCVHCNKPGHLEEACFKKHGYPEWFKEYKNKKTQQNTTLAATNTTNATEMQQKSSESNLNSTLIAQMVQMEVQKLMKSKNTMQESPVSTSYFADFAGNLSNSAFKYSDNWVVDSGASSHITGNKDLLKDLRPVNGKNTVTLPDGSVKYFKFIGCA</sequence>
<reference evidence="4" key="1">
    <citation type="submission" date="2020-09" db="EMBL/GenBank/DDBJ databases">
        <title>Genome-Enabled Discovery of Anthraquinone Biosynthesis in Senna tora.</title>
        <authorList>
            <person name="Kang S.-H."/>
            <person name="Pandey R.P."/>
            <person name="Lee C.-M."/>
            <person name="Sim J.-S."/>
            <person name="Jeong J.-T."/>
            <person name="Choi B.-S."/>
            <person name="Jung M."/>
            <person name="Ginzburg D."/>
            <person name="Zhao K."/>
            <person name="Won S.Y."/>
            <person name="Oh T.-J."/>
            <person name="Yu Y."/>
            <person name="Kim N.-H."/>
            <person name="Lee O.R."/>
            <person name="Lee T.-H."/>
            <person name="Bashyal P."/>
            <person name="Kim T.-S."/>
            <person name="Lee W.-H."/>
            <person name="Kawkins C."/>
            <person name="Kim C.-K."/>
            <person name="Kim J.S."/>
            <person name="Ahn B.O."/>
            <person name="Rhee S.Y."/>
            <person name="Sohng J.K."/>
        </authorList>
    </citation>
    <scope>NUCLEOTIDE SEQUENCE</scope>
    <source>
        <tissue evidence="4">Leaf</tissue>
    </source>
</reference>
<name>A0A834W323_9FABA</name>
<dbReference type="Pfam" id="PF22936">
    <property type="entry name" value="Pol_BBD"/>
    <property type="match status" value="1"/>
</dbReference>
<evidence type="ECO:0000259" key="2">
    <source>
        <dbReference type="Pfam" id="PF14244"/>
    </source>
</evidence>
<evidence type="ECO:0008006" key="6">
    <source>
        <dbReference type="Google" id="ProtNLM"/>
    </source>
</evidence>
<dbReference type="OrthoDB" id="5544992at2759"/>
<keyword evidence="1" id="KW-0812">Transmembrane</keyword>
<dbReference type="InterPro" id="IPR029472">
    <property type="entry name" value="Copia-like_N"/>
</dbReference>
<comment type="caution">
    <text evidence="4">The sequence shown here is derived from an EMBL/GenBank/DDBJ whole genome shotgun (WGS) entry which is preliminary data.</text>
</comment>